<proteinExistence type="predicted"/>
<protein>
    <recommendedName>
        <fullName evidence="3">WHIM2 domain-containing protein</fullName>
    </recommendedName>
</protein>
<feature type="domain" description="WHIM2" evidence="3">
    <location>
        <begin position="20"/>
        <end position="150"/>
    </location>
</feature>
<dbReference type="GO" id="GO:0006338">
    <property type="term" value="P:chromatin remodeling"/>
    <property type="evidence" value="ECO:0007669"/>
    <property type="project" value="InterPro"/>
</dbReference>
<dbReference type="GO" id="GO:0000228">
    <property type="term" value="C:nuclear chromosome"/>
    <property type="evidence" value="ECO:0007669"/>
    <property type="project" value="TreeGrafter"/>
</dbReference>
<dbReference type="GO" id="GO:0008623">
    <property type="term" value="C:CHRAC"/>
    <property type="evidence" value="ECO:0007669"/>
    <property type="project" value="TreeGrafter"/>
</dbReference>
<organism evidence="4 5">
    <name type="scientific">Euroglyphus maynei</name>
    <name type="common">Mayne's house dust mite</name>
    <dbReference type="NCBI Taxonomy" id="6958"/>
    <lineage>
        <taxon>Eukaryota</taxon>
        <taxon>Metazoa</taxon>
        <taxon>Ecdysozoa</taxon>
        <taxon>Arthropoda</taxon>
        <taxon>Chelicerata</taxon>
        <taxon>Arachnida</taxon>
        <taxon>Acari</taxon>
        <taxon>Acariformes</taxon>
        <taxon>Sarcoptiformes</taxon>
        <taxon>Astigmata</taxon>
        <taxon>Psoroptidia</taxon>
        <taxon>Analgoidea</taxon>
        <taxon>Pyroglyphidae</taxon>
        <taxon>Pyroglyphinae</taxon>
        <taxon>Euroglyphus</taxon>
    </lineage>
</organism>
<comment type="caution">
    <text evidence="4">The sequence shown here is derived from an EMBL/GenBank/DDBJ whole genome shotgun (WGS) entry which is preliminary data.</text>
</comment>
<dbReference type="Pfam" id="PF15613">
    <property type="entry name" value="WSD"/>
    <property type="match status" value="1"/>
</dbReference>
<evidence type="ECO:0000259" key="3">
    <source>
        <dbReference type="Pfam" id="PF15613"/>
    </source>
</evidence>
<feature type="non-terminal residue" evidence="4">
    <location>
        <position position="262"/>
    </location>
</feature>
<accession>A0A1Y3BLW1</accession>
<dbReference type="GO" id="GO:0006355">
    <property type="term" value="P:regulation of DNA-templated transcription"/>
    <property type="evidence" value="ECO:0007669"/>
    <property type="project" value="TreeGrafter"/>
</dbReference>
<dbReference type="PANTHER" id="PTHR46510">
    <property type="entry name" value="BROMODOMAIN ADJACENT TO ZINC FINGER DOMAIN PROTEIN 1A"/>
    <property type="match status" value="1"/>
</dbReference>
<name>A0A1Y3BLW1_EURMA</name>
<keyword evidence="5" id="KW-1185">Reference proteome</keyword>
<evidence type="ECO:0000313" key="5">
    <source>
        <dbReference type="Proteomes" id="UP000194236"/>
    </source>
</evidence>
<evidence type="ECO:0000256" key="1">
    <source>
        <dbReference type="ARBA" id="ARBA00004123"/>
    </source>
</evidence>
<dbReference type="AlphaFoldDB" id="A0A1Y3BLW1"/>
<dbReference type="EMBL" id="MUJZ01010833">
    <property type="protein sequence ID" value="OTF81981.1"/>
    <property type="molecule type" value="Genomic_DNA"/>
</dbReference>
<dbReference type="Proteomes" id="UP000194236">
    <property type="component" value="Unassembled WGS sequence"/>
</dbReference>
<keyword evidence="2" id="KW-0539">Nucleus</keyword>
<dbReference type="GO" id="GO:0045740">
    <property type="term" value="P:positive regulation of DNA replication"/>
    <property type="evidence" value="ECO:0007669"/>
    <property type="project" value="TreeGrafter"/>
</dbReference>
<evidence type="ECO:0000313" key="4">
    <source>
        <dbReference type="EMBL" id="OTF81981.1"/>
    </source>
</evidence>
<dbReference type="GO" id="GO:0031445">
    <property type="term" value="P:regulation of heterochromatin formation"/>
    <property type="evidence" value="ECO:0007669"/>
    <property type="project" value="TreeGrafter"/>
</dbReference>
<dbReference type="InterPro" id="IPR047171">
    <property type="entry name" value="BAZ1A"/>
</dbReference>
<dbReference type="OrthoDB" id="332390at2759"/>
<sequence>MKDDIAELKAEIRRLSSFCRSRPLGMDRQYRKYWIFESIPGLFVEQPVHDEYDPNTCFDDPVPVAKPMLNDYLVKAKRRKKKLSPIEEAETDQVVEQSIHRCSGNRSTCKIHGSTATTQLWSFYTKEQFDNLLDSLNGRGFRESELKNALIIEKQSILDNHLAEFDPFIFNNNYIPPPVIEMIESEMSDDMNPVRKSERLQIYDRAVLNNKKRTTRSEFRLEYSDQTPVEVFDVNFQNQLIIFEENIFNGCFCSFSVSDRDA</sequence>
<dbReference type="GO" id="GO:0003677">
    <property type="term" value="F:DNA binding"/>
    <property type="evidence" value="ECO:0007669"/>
    <property type="project" value="TreeGrafter"/>
</dbReference>
<reference evidence="4 5" key="1">
    <citation type="submission" date="2017-03" db="EMBL/GenBank/DDBJ databases">
        <title>Genome Survey of Euroglyphus maynei.</title>
        <authorList>
            <person name="Arlian L.G."/>
            <person name="Morgan M.S."/>
            <person name="Rider S.D."/>
        </authorList>
    </citation>
    <scope>NUCLEOTIDE SEQUENCE [LARGE SCALE GENOMIC DNA]</scope>
    <source>
        <strain evidence="4">Arlian Lab</strain>
        <tissue evidence="4">Whole body</tissue>
    </source>
</reference>
<gene>
    <name evidence="4" type="ORF">BLA29_008708</name>
</gene>
<evidence type="ECO:0000256" key="2">
    <source>
        <dbReference type="ARBA" id="ARBA00023242"/>
    </source>
</evidence>
<dbReference type="InterPro" id="IPR028941">
    <property type="entry name" value="WHIM2_dom"/>
</dbReference>
<comment type="subcellular location">
    <subcellularLocation>
        <location evidence="1">Nucleus</location>
    </subcellularLocation>
</comment>
<dbReference type="PANTHER" id="PTHR46510:SF1">
    <property type="entry name" value="BROMODOMAIN ADJACENT TO ZINC FINGER DOMAIN PROTEIN 1A"/>
    <property type="match status" value="1"/>
</dbReference>